<keyword evidence="2" id="KW-1185">Reference proteome</keyword>
<dbReference type="Proteomes" id="UP000291343">
    <property type="component" value="Unassembled WGS sequence"/>
</dbReference>
<protein>
    <submittedName>
        <fullName evidence="1">Uncharacterized protein</fullName>
    </submittedName>
</protein>
<dbReference type="InParanoid" id="A0A482X9P1"/>
<dbReference type="AlphaFoldDB" id="A0A482X9P1"/>
<dbReference type="EMBL" id="QKKF02015068">
    <property type="protein sequence ID" value="RZF42446.1"/>
    <property type="molecule type" value="Genomic_DNA"/>
</dbReference>
<comment type="caution">
    <text evidence="1">The sequence shown here is derived from an EMBL/GenBank/DDBJ whole genome shotgun (WGS) entry which is preliminary data.</text>
</comment>
<accession>A0A482X9P1</accession>
<sequence>MCHHDNLASPQSVDRLSALTYQLPRQQPVSALIRLANQPPERVKTCNTYKWGQIDAMHLMQPGTEGSMKVPLIYNLIYGVQTSDSKRDIEQMRIEFQKNIDDIVKIKDG</sequence>
<evidence type="ECO:0000313" key="2">
    <source>
        <dbReference type="Proteomes" id="UP000291343"/>
    </source>
</evidence>
<name>A0A482X9P1_LAOST</name>
<gene>
    <name evidence="1" type="ORF">LSTR_LSTR015926</name>
</gene>
<organism evidence="1 2">
    <name type="scientific">Laodelphax striatellus</name>
    <name type="common">Small brown planthopper</name>
    <name type="synonym">Delphax striatella</name>
    <dbReference type="NCBI Taxonomy" id="195883"/>
    <lineage>
        <taxon>Eukaryota</taxon>
        <taxon>Metazoa</taxon>
        <taxon>Ecdysozoa</taxon>
        <taxon>Arthropoda</taxon>
        <taxon>Hexapoda</taxon>
        <taxon>Insecta</taxon>
        <taxon>Pterygota</taxon>
        <taxon>Neoptera</taxon>
        <taxon>Paraneoptera</taxon>
        <taxon>Hemiptera</taxon>
        <taxon>Auchenorrhyncha</taxon>
        <taxon>Fulgoroidea</taxon>
        <taxon>Delphacidae</taxon>
        <taxon>Criomorphinae</taxon>
        <taxon>Laodelphax</taxon>
    </lineage>
</organism>
<dbReference type="OrthoDB" id="66977at2759"/>
<evidence type="ECO:0000313" key="1">
    <source>
        <dbReference type="EMBL" id="RZF42446.1"/>
    </source>
</evidence>
<proteinExistence type="predicted"/>
<reference evidence="1 2" key="1">
    <citation type="journal article" date="2017" name="Gigascience">
        <title>Genome sequence of the small brown planthopper, Laodelphax striatellus.</title>
        <authorList>
            <person name="Zhu J."/>
            <person name="Jiang F."/>
            <person name="Wang X."/>
            <person name="Yang P."/>
            <person name="Bao Y."/>
            <person name="Zhao W."/>
            <person name="Wang W."/>
            <person name="Lu H."/>
            <person name="Wang Q."/>
            <person name="Cui N."/>
            <person name="Li J."/>
            <person name="Chen X."/>
            <person name="Luo L."/>
            <person name="Yu J."/>
            <person name="Kang L."/>
            <person name="Cui F."/>
        </authorList>
    </citation>
    <scope>NUCLEOTIDE SEQUENCE [LARGE SCALE GENOMIC DNA]</scope>
    <source>
        <strain evidence="1">Lst14</strain>
    </source>
</reference>